<dbReference type="AlphaFoldDB" id="A0A6L3Z179"/>
<evidence type="ECO:0000256" key="3">
    <source>
        <dbReference type="ARBA" id="ARBA00023204"/>
    </source>
</evidence>
<proteinExistence type="predicted"/>
<dbReference type="Pfam" id="PF22175">
    <property type="entry name" value="Ogg-HhH"/>
    <property type="match status" value="1"/>
</dbReference>
<gene>
    <name evidence="5" type="ORF">F9L04_20560</name>
</gene>
<dbReference type="Gene3D" id="1.10.340.30">
    <property type="entry name" value="Hypothetical protein, domain 2"/>
    <property type="match status" value="1"/>
</dbReference>
<keyword evidence="1" id="KW-0227">DNA damage</keyword>
<dbReference type="InterPro" id="IPR012092">
    <property type="entry name" value="DNA_glyclase/AP_lyase_Ogg"/>
</dbReference>
<evidence type="ECO:0000313" key="5">
    <source>
        <dbReference type="EMBL" id="KAB2764229.1"/>
    </source>
</evidence>
<dbReference type="GO" id="GO:0016829">
    <property type="term" value="F:lyase activity"/>
    <property type="evidence" value="ECO:0007669"/>
    <property type="project" value="UniProtKB-KW"/>
</dbReference>
<dbReference type="InterPro" id="IPR011257">
    <property type="entry name" value="DNA_glycosylase"/>
</dbReference>
<evidence type="ECO:0000256" key="1">
    <source>
        <dbReference type="ARBA" id="ARBA00022763"/>
    </source>
</evidence>
<sequence length="235" mass="25693">MKHDAARLEHAVAAICPEIEERAKRSQSALDERNLWWELSCCLLSSQVPYGLAVATADALDKRRLLLNASGPQAELVDEILGVLRQPVLVNGSFRSYRFPGSKSMQLASARASVSHESGDLCSLMHAFANAASARSWLVSNVAGIGPKQASMFLRNAGISYDLAVLDRHVLNYMTAIGLYTGAERAISTLSHYRTQEDKLISHANRLGFAVGLLDWAIWIVMRVAGSRDTERALA</sequence>
<evidence type="ECO:0000313" key="6">
    <source>
        <dbReference type="Proteomes" id="UP000481876"/>
    </source>
</evidence>
<name>A0A6L3Z179_BRUAN</name>
<keyword evidence="2" id="KW-0378">Hydrolase</keyword>
<accession>A0A6L3Z179</accession>
<dbReference type="GO" id="GO:0006281">
    <property type="term" value="P:DNA repair"/>
    <property type="evidence" value="ECO:0007669"/>
    <property type="project" value="UniProtKB-KW"/>
</dbReference>
<dbReference type="GO" id="GO:0003906">
    <property type="term" value="F:DNA-(apurinic or apyrimidinic site) endonuclease activity"/>
    <property type="evidence" value="ECO:0007669"/>
    <property type="project" value="InterPro"/>
</dbReference>
<evidence type="ECO:0000256" key="2">
    <source>
        <dbReference type="ARBA" id="ARBA00022801"/>
    </source>
</evidence>
<organism evidence="5 6">
    <name type="scientific">Brucella anthropi</name>
    <name type="common">Ochrobactrum anthropi</name>
    <dbReference type="NCBI Taxonomy" id="529"/>
    <lineage>
        <taxon>Bacteria</taxon>
        <taxon>Pseudomonadati</taxon>
        <taxon>Pseudomonadota</taxon>
        <taxon>Alphaproteobacteria</taxon>
        <taxon>Hyphomicrobiales</taxon>
        <taxon>Brucellaceae</taxon>
        <taxon>Brucella/Ochrobactrum group</taxon>
        <taxon>Brucella</taxon>
    </lineage>
</organism>
<dbReference type="GO" id="GO:0016799">
    <property type="term" value="F:hydrolase activity, hydrolyzing N-glycosyl compounds"/>
    <property type="evidence" value="ECO:0007669"/>
    <property type="project" value="InterPro"/>
</dbReference>
<dbReference type="Proteomes" id="UP000481876">
    <property type="component" value="Unassembled WGS sequence"/>
</dbReference>
<reference evidence="5 6" key="1">
    <citation type="submission" date="2019-09" db="EMBL/GenBank/DDBJ databases">
        <title>Taxonomic organization of the family Brucellaceae based on a phylogenomic approach.</title>
        <authorList>
            <person name="Leclercq S."/>
            <person name="Cloeckaert A."/>
            <person name="Zygmunt M.S."/>
        </authorList>
    </citation>
    <scope>NUCLEOTIDE SEQUENCE [LARGE SCALE GENOMIC DNA]</scope>
    <source>
        <strain evidence="5 6">LMG 3313</strain>
    </source>
</reference>
<keyword evidence="3" id="KW-0234">DNA repair</keyword>
<comment type="caution">
    <text evidence="5">The sequence shown here is derived from an EMBL/GenBank/DDBJ whole genome shotgun (WGS) entry which is preliminary data.</text>
</comment>
<dbReference type="EMBL" id="WBWS01000025">
    <property type="protein sequence ID" value="KAB2764229.1"/>
    <property type="molecule type" value="Genomic_DNA"/>
</dbReference>
<keyword evidence="4" id="KW-0326">Glycosidase</keyword>
<evidence type="ECO:0000256" key="4">
    <source>
        <dbReference type="ARBA" id="ARBA00023295"/>
    </source>
</evidence>
<protein>
    <submittedName>
        <fullName evidence="5">DNA lyase</fullName>
    </submittedName>
</protein>
<dbReference type="RefSeq" id="WP_151664167.1">
    <property type="nucleotide sequence ID" value="NZ_WBWS01000025.1"/>
</dbReference>
<keyword evidence="5" id="KW-0456">Lyase</keyword>
<dbReference type="SUPFAM" id="SSF48150">
    <property type="entry name" value="DNA-glycosylase"/>
    <property type="match status" value="1"/>
</dbReference>